<feature type="transmembrane region" description="Helical" evidence="1">
    <location>
        <begin position="26"/>
        <end position="47"/>
    </location>
</feature>
<keyword evidence="1" id="KW-0472">Membrane</keyword>
<keyword evidence="3" id="KW-1185">Reference proteome</keyword>
<proteinExistence type="predicted"/>
<feature type="transmembrane region" description="Helical" evidence="1">
    <location>
        <begin position="383"/>
        <end position="404"/>
    </location>
</feature>
<evidence type="ECO:0000313" key="3">
    <source>
        <dbReference type="Proteomes" id="UP001474181"/>
    </source>
</evidence>
<feature type="transmembrane region" description="Helical" evidence="1">
    <location>
        <begin position="478"/>
        <end position="499"/>
    </location>
</feature>
<gene>
    <name evidence="2" type="ORF">ABT404_44270</name>
</gene>
<protein>
    <submittedName>
        <fullName evidence="2">ABC transporter permease subunit</fullName>
    </submittedName>
</protein>
<dbReference type="Proteomes" id="UP001474181">
    <property type="component" value="Unassembled WGS sequence"/>
</dbReference>
<feature type="transmembrane region" description="Helical" evidence="1">
    <location>
        <begin position="411"/>
        <end position="433"/>
    </location>
</feature>
<dbReference type="RefSeq" id="WP_350790051.1">
    <property type="nucleotide sequence ID" value="NZ_JBEPEK010000586.1"/>
</dbReference>
<keyword evidence="1" id="KW-0812">Transmembrane</keyword>
<keyword evidence="1" id="KW-1133">Transmembrane helix</keyword>
<reference evidence="2 3" key="1">
    <citation type="submission" date="2024-06" db="EMBL/GenBank/DDBJ databases">
        <title>The Natural Products Discovery Center: Release of the First 8490 Sequenced Strains for Exploring Actinobacteria Biosynthetic Diversity.</title>
        <authorList>
            <person name="Kalkreuter E."/>
            <person name="Kautsar S.A."/>
            <person name="Yang D."/>
            <person name="Bader C.D."/>
            <person name="Teijaro C.N."/>
            <person name="Fluegel L."/>
            <person name="Davis C.M."/>
            <person name="Simpson J.R."/>
            <person name="Lauterbach L."/>
            <person name="Steele A.D."/>
            <person name="Gui C."/>
            <person name="Meng S."/>
            <person name="Li G."/>
            <person name="Viehrig K."/>
            <person name="Ye F."/>
            <person name="Su P."/>
            <person name="Kiefer A.F."/>
            <person name="Nichols A."/>
            <person name="Cepeda A.J."/>
            <person name="Yan W."/>
            <person name="Fan B."/>
            <person name="Jiang Y."/>
            <person name="Adhikari A."/>
            <person name="Zheng C.-J."/>
            <person name="Schuster L."/>
            <person name="Cowan T.M."/>
            <person name="Smanski M.J."/>
            <person name="Chevrette M.G."/>
            <person name="De Carvalho L.P.S."/>
            <person name="Shen B."/>
        </authorList>
    </citation>
    <scope>NUCLEOTIDE SEQUENCE [LARGE SCALE GENOMIC DNA]</scope>
    <source>
        <strain evidence="2 3">NPDC000234</strain>
    </source>
</reference>
<name>A0ABV1XBX4_9ACTN</name>
<accession>A0ABV1XBX4</accession>
<organism evidence="2 3">
    <name type="scientific">Streptomyces hyaluromycini</name>
    <dbReference type="NCBI Taxonomy" id="1377993"/>
    <lineage>
        <taxon>Bacteria</taxon>
        <taxon>Bacillati</taxon>
        <taxon>Actinomycetota</taxon>
        <taxon>Actinomycetes</taxon>
        <taxon>Kitasatosporales</taxon>
        <taxon>Streptomycetaceae</taxon>
        <taxon>Streptomyces</taxon>
    </lineage>
</organism>
<feature type="transmembrane region" description="Helical" evidence="1">
    <location>
        <begin position="337"/>
        <end position="363"/>
    </location>
</feature>
<feature type="transmembrane region" description="Helical" evidence="1">
    <location>
        <begin position="295"/>
        <end position="316"/>
    </location>
</feature>
<comment type="caution">
    <text evidence="2">The sequence shown here is derived from an EMBL/GenBank/DDBJ whole genome shotgun (WGS) entry which is preliminary data.</text>
</comment>
<dbReference type="Gene3D" id="2.60.120.200">
    <property type="match status" value="1"/>
</dbReference>
<evidence type="ECO:0000256" key="1">
    <source>
        <dbReference type="SAM" id="Phobius"/>
    </source>
</evidence>
<dbReference type="EMBL" id="JBEPEK010000586">
    <property type="protein sequence ID" value="MER7186405.1"/>
    <property type="molecule type" value="Genomic_DNA"/>
</dbReference>
<sequence length="504" mass="50650">MTTAALGGFGPLLHAEWTKFRTVRGWWMSSIGAALVVCLVGLLATAAGNQGSGSDLPVGPGGEAVNDDFSFVHRPLTGDGTITVAVTSLTGVIAADPGHTGSGLAPWAKAGLIVKDGLAQGSSYAAVMVTGGHGVRMQYDYTHDVAGAAGAVSSSAPRWLRLRRAGDVLTGYRSADGRTWSEVGTARLAGLPDTVQAGLFVTSPSVEQSTGTGSGFAPAVATGGFDRIALDGGWASGSWRYRQVGDDAGVSGSYTADTKGTAVRSGSGYSVTGAGDIAPVVGGPATSGVRTVENFLVGAFAGLVVVVVVAAGYITVEYRRGLIGLTLAATPRRGRVLVAKALVVGGVSFLAGTAAAAVMVPLGGSRSRAGGFPVLTVPTGTEARVVVGTGLLLAAAAVLALGVGTVLRRSAVAVTVVVVGMVLPYLLATASVLPDGAAEWLLRVTPAAGFAVQQSVVRYDQVVTVYAPSSGYFPLSPWAGFAVLCGYAAVAFGAAVVLLRRRDA</sequence>
<evidence type="ECO:0000313" key="2">
    <source>
        <dbReference type="EMBL" id="MER7186405.1"/>
    </source>
</evidence>